<dbReference type="NCBIfam" id="TIGR02802">
    <property type="entry name" value="Pal_lipo"/>
    <property type="match status" value="1"/>
</dbReference>
<dbReference type="InterPro" id="IPR050330">
    <property type="entry name" value="Bact_OuterMem_StrucFunc"/>
</dbReference>
<evidence type="ECO:0000256" key="5">
    <source>
        <dbReference type="ARBA" id="ARBA00023237"/>
    </source>
</evidence>
<dbReference type="PRINTS" id="PR01021">
    <property type="entry name" value="OMPADOMAIN"/>
</dbReference>
<comment type="similarity">
    <text evidence="8">Belongs to the Pal lipoprotein family.</text>
</comment>
<dbReference type="AlphaFoldDB" id="A0A154VVC8"/>
<dbReference type="GO" id="GO:0051301">
    <property type="term" value="P:cell division"/>
    <property type="evidence" value="ECO:0007669"/>
    <property type="project" value="UniProtKB-UniRule"/>
</dbReference>
<reference evidence="11 12" key="1">
    <citation type="submission" date="2015-12" db="EMBL/GenBank/DDBJ databases">
        <title>Genome sequence of Oceanibaculum pacificum MCCC 1A02656.</title>
        <authorList>
            <person name="Lu L."/>
            <person name="Lai Q."/>
            <person name="Shao Z."/>
            <person name="Qian P."/>
        </authorList>
    </citation>
    <scope>NUCLEOTIDE SEQUENCE [LARGE SCALE GENOMIC DNA]</scope>
    <source>
        <strain evidence="11 12">MCCC 1A02656</strain>
    </source>
</reference>
<dbReference type="InterPro" id="IPR006664">
    <property type="entry name" value="OMP_bac"/>
</dbReference>
<dbReference type="EMBL" id="LPXN01000132">
    <property type="protein sequence ID" value="KZD05225.1"/>
    <property type="molecule type" value="Genomic_DNA"/>
</dbReference>
<name>A0A154VVC8_9PROT</name>
<dbReference type="InterPro" id="IPR036737">
    <property type="entry name" value="OmpA-like_sf"/>
</dbReference>
<sequence length="166" mass="17494">MRTKILSVFAALLLVAACETSPDSSATASGAGSSAGSAVSSTTPAGPRAGSQEDLVVNVGDRIFFDFDSYGVRADQRGQVDKWAAWLKRNPSVRVTVEGHADERGTREYNLALGERRAGAIKDALVAQGIDASRLTTISYGKERPAVLGSNDAAWAQNRRGVLVVN</sequence>
<evidence type="ECO:0000256" key="3">
    <source>
        <dbReference type="ARBA" id="ARBA00023136"/>
    </source>
</evidence>
<protein>
    <recommendedName>
        <fullName evidence="8">Peptidoglycan-associated lipoprotein</fullName>
        <shortName evidence="8">PAL</shortName>
    </recommendedName>
</protein>
<feature type="region of interest" description="Disordered" evidence="9">
    <location>
        <begin position="25"/>
        <end position="52"/>
    </location>
</feature>
<comment type="function">
    <text evidence="8">Part of the Tol-Pal system, which plays a role in outer membrane invagination during cell division and is important for maintaining outer membrane integrity.</text>
</comment>
<dbReference type="SUPFAM" id="SSF103088">
    <property type="entry name" value="OmpA-like"/>
    <property type="match status" value="1"/>
</dbReference>
<evidence type="ECO:0000313" key="11">
    <source>
        <dbReference type="EMBL" id="KZD05225.1"/>
    </source>
</evidence>
<dbReference type="RefSeq" id="WP_067558226.1">
    <property type="nucleotide sequence ID" value="NZ_LPXN01000132.1"/>
</dbReference>
<dbReference type="Gene3D" id="3.30.1330.60">
    <property type="entry name" value="OmpA-like domain"/>
    <property type="match status" value="1"/>
</dbReference>
<evidence type="ECO:0000256" key="7">
    <source>
        <dbReference type="ARBA" id="ARBA00023306"/>
    </source>
</evidence>
<dbReference type="InterPro" id="IPR014169">
    <property type="entry name" value="Pal_lipo_C"/>
</dbReference>
<comment type="subunit">
    <text evidence="8">The Tol-Pal system is composed of five core proteins: the inner membrane proteins TolA, TolQ and TolR, the periplasmic protein TolB and the outer membrane protein Pal. They form a network linking the inner and outer membranes and the peptidoglycan layer.</text>
</comment>
<dbReference type="PROSITE" id="PS01068">
    <property type="entry name" value="OMPA_1"/>
    <property type="match status" value="1"/>
</dbReference>
<feature type="compositionally biased region" description="Low complexity" evidence="9">
    <location>
        <begin position="25"/>
        <end position="46"/>
    </location>
</feature>
<dbReference type="InterPro" id="IPR039001">
    <property type="entry name" value="Pal"/>
</dbReference>
<evidence type="ECO:0000256" key="4">
    <source>
        <dbReference type="ARBA" id="ARBA00023139"/>
    </source>
</evidence>
<comment type="subcellular location">
    <subcellularLocation>
        <location evidence="8">Cell outer membrane</location>
        <topology evidence="8">Lipid-anchor</topology>
    </subcellularLocation>
</comment>
<evidence type="ECO:0000256" key="8">
    <source>
        <dbReference type="HAMAP-Rule" id="MF_02204"/>
    </source>
</evidence>
<dbReference type="InterPro" id="IPR006665">
    <property type="entry name" value="OmpA-like"/>
</dbReference>
<dbReference type="OrthoDB" id="9809164at2"/>
<keyword evidence="12" id="KW-1185">Reference proteome</keyword>
<comment type="caution">
    <text evidence="11">The sequence shown here is derived from an EMBL/GenBank/DDBJ whole genome shotgun (WGS) entry which is preliminary data.</text>
</comment>
<gene>
    <name evidence="8" type="primary">pal</name>
    <name evidence="11" type="ORF">AUP43_11815</name>
</gene>
<keyword evidence="5 8" id="KW-0998">Cell outer membrane</keyword>
<dbReference type="STRING" id="580166.AUP43_11815"/>
<evidence type="ECO:0000256" key="1">
    <source>
        <dbReference type="ARBA" id="ARBA00022618"/>
    </source>
</evidence>
<feature type="domain" description="OmpA-like" evidence="10">
    <location>
        <begin position="52"/>
        <end position="166"/>
    </location>
</feature>
<dbReference type="PANTHER" id="PTHR30329:SF21">
    <property type="entry name" value="LIPOPROTEIN YIAD-RELATED"/>
    <property type="match status" value="1"/>
</dbReference>
<keyword evidence="1 8" id="KW-0132">Cell division</keyword>
<organism evidence="11 12">
    <name type="scientific">Oceanibaculum pacificum</name>
    <dbReference type="NCBI Taxonomy" id="580166"/>
    <lineage>
        <taxon>Bacteria</taxon>
        <taxon>Pseudomonadati</taxon>
        <taxon>Pseudomonadota</taxon>
        <taxon>Alphaproteobacteria</taxon>
        <taxon>Rhodospirillales</taxon>
        <taxon>Oceanibaculaceae</taxon>
        <taxon>Oceanibaculum</taxon>
    </lineage>
</organism>
<keyword evidence="6 8" id="KW-0449">Lipoprotein</keyword>
<keyword evidence="3 8" id="KW-0472">Membrane</keyword>
<dbReference type="PROSITE" id="PS51257">
    <property type="entry name" value="PROKAR_LIPOPROTEIN"/>
    <property type="match status" value="1"/>
</dbReference>
<dbReference type="PROSITE" id="PS51123">
    <property type="entry name" value="OMPA_2"/>
    <property type="match status" value="1"/>
</dbReference>
<dbReference type="PANTHER" id="PTHR30329">
    <property type="entry name" value="STATOR ELEMENT OF FLAGELLAR MOTOR COMPLEX"/>
    <property type="match status" value="1"/>
</dbReference>
<accession>A0A154VVC8</accession>
<dbReference type="HAMAP" id="MF_02204">
    <property type="entry name" value="Pal"/>
    <property type="match status" value="1"/>
</dbReference>
<evidence type="ECO:0000256" key="6">
    <source>
        <dbReference type="ARBA" id="ARBA00023288"/>
    </source>
</evidence>
<evidence type="ECO:0000256" key="2">
    <source>
        <dbReference type="ARBA" id="ARBA00022729"/>
    </source>
</evidence>
<dbReference type="InterPro" id="IPR006690">
    <property type="entry name" value="OMPA-like_CS"/>
</dbReference>
<evidence type="ECO:0000256" key="9">
    <source>
        <dbReference type="SAM" id="MobiDB-lite"/>
    </source>
</evidence>
<dbReference type="CDD" id="cd07185">
    <property type="entry name" value="OmpA_C-like"/>
    <property type="match status" value="1"/>
</dbReference>
<proteinExistence type="inferred from homology"/>
<evidence type="ECO:0000313" key="12">
    <source>
        <dbReference type="Proteomes" id="UP000076400"/>
    </source>
</evidence>
<keyword evidence="4 8" id="KW-0564">Palmitate</keyword>
<dbReference type="Proteomes" id="UP000076400">
    <property type="component" value="Unassembled WGS sequence"/>
</dbReference>
<dbReference type="GO" id="GO:0009279">
    <property type="term" value="C:cell outer membrane"/>
    <property type="evidence" value="ECO:0007669"/>
    <property type="project" value="UniProtKB-SubCell"/>
</dbReference>
<dbReference type="Pfam" id="PF00691">
    <property type="entry name" value="OmpA"/>
    <property type="match status" value="1"/>
</dbReference>
<keyword evidence="2 8" id="KW-0732">Signal</keyword>
<evidence type="ECO:0000259" key="10">
    <source>
        <dbReference type="PROSITE" id="PS51123"/>
    </source>
</evidence>
<keyword evidence="7 8" id="KW-0131">Cell cycle</keyword>